<gene>
    <name evidence="1" type="ORF">F4821DRAFT_278250</name>
</gene>
<dbReference type="Proteomes" id="UP001497680">
    <property type="component" value="Unassembled WGS sequence"/>
</dbReference>
<reference evidence="1 2" key="1">
    <citation type="journal article" date="2022" name="New Phytol.">
        <title>Ecological generalism drives hyperdiversity of secondary metabolite gene clusters in xylarialean endophytes.</title>
        <authorList>
            <person name="Franco M.E.E."/>
            <person name="Wisecaver J.H."/>
            <person name="Arnold A.E."/>
            <person name="Ju Y.M."/>
            <person name="Slot J.C."/>
            <person name="Ahrendt S."/>
            <person name="Moore L.P."/>
            <person name="Eastman K.E."/>
            <person name="Scott K."/>
            <person name="Konkel Z."/>
            <person name="Mondo S.J."/>
            <person name="Kuo A."/>
            <person name="Hayes R.D."/>
            <person name="Haridas S."/>
            <person name="Andreopoulos B."/>
            <person name="Riley R."/>
            <person name="LaButti K."/>
            <person name="Pangilinan J."/>
            <person name="Lipzen A."/>
            <person name="Amirebrahimi M."/>
            <person name="Yan J."/>
            <person name="Adam C."/>
            <person name="Keymanesh K."/>
            <person name="Ng V."/>
            <person name="Louie K."/>
            <person name="Northen T."/>
            <person name="Drula E."/>
            <person name="Henrissat B."/>
            <person name="Hsieh H.M."/>
            <person name="Youens-Clark K."/>
            <person name="Lutzoni F."/>
            <person name="Miadlikowska J."/>
            <person name="Eastwood D.C."/>
            <person name="Hamelin R.C."/>
            <person name="Grigoriev I.V."/>
            <person name="U'Ren J.M."/>
        </authorList>
    </citation>
    <scope>NUCLEOTIDE SEQUENCE [LARGE SCALE GENOMIC DNA]</scope>
    <source>
        <strain evidence="1 2">ER1909</strain>
    </source>
</reference>
<protein>
    <submittedName>
        <fullName evidence="1">NAD(P)-binding protein</fullName>
    </submittedName>
</protein>
<proteinExistence type="predicted"/>
<accession>A0ACC0D2S0</accession>
<comment type="caution">
    <text evidence="1">The sequence shown here is derived from an EMBL/GenBank/DDBJ whole genome shotgun (WGS) entry which is preliminary data.</text>
</comment>
<evidence type="ECO:0000313" key="1">
    <source>
        <dbReference type="EMBL" id="KAI6086954.1"/>
    </source>
</evidence>
<dbReference type="EMBL" id="MU394311">
    <property type="protein sequence ID" value="KAI6086954.1"/>
    <property type="molecule type" value="Genomic_DNA"/>
</dbReference>
<evidence type="ECO:0000313" key="2">
    <source>
        <dbReference type="Proteomes" id="UP001497680"/>
    </source>
</evidence>
<sequence>MSVKSVLVTGCSAGGIGGAIALNLATSGHHVFATARNTAKIAPELSSLPNVTVIQMDVTSSASVTEAAKIVTESGRGLDALVNNAGGGYGAPILDMDIDKAKRLHEVNVWGVVRCVKAFSDLLIESRGRIVNMSSVGAVVNMPWIAGYASSKAALNSISETLRHELSPFGVTVVTIMGGVITSLFHENDIPDKLPEGSRYIPIEDAVEGWTSGRSKPKGMPADQFAAHIADDIVGNGKGGLVWKGPNAGSVKIATSWLPSSLIDSAITKDQGLEKLAVNYSRQ</sequence>
<name>A0ACC0D2S0_9PEZI</name>
<keyword evidence="2" id="KW-1185">Reference proteome</keyword>
<organism evidence="1 2">
    <name type="scientific">Hypoxylon rubiginosum</name>
    <dbReference type="NCBI Taxonomy" id="110542"/>
    <lineage>
        <taxon>Eukaryota</taxon>
        <taxon>Fungi</taxon>
        <taxon>Dikarya</taxon>
        <taxon>Ascomycota</taxon>
        <taxon>Pezizomycotina</taxon>
        <taxon>Sordariomycetes</taxon>
        <taxon>Xylariomycetidae</taxon>
        <taxon>Xylariales</taxon>
        <taxon>Hypoxylaceae</taxon>
        <taxon>Hypoxylon</taxon>
    </lineage>
</organism>